<dbReference type="PANTHER" id="PTHR21340:SF0">
    <property type="entry name" value="BIS(5'-NUCLEOSYL)-TETRAPHOSPHATASE [ASYMMETRICAL]"/>
    <property type="match status" value="1"/>
</dbReference>
<dbReference type="GO" id="GO:0006167">
    <property type="term" value="P:AMP biosynthetic process"/>
    <property type="evidence" value="ECO:0007669"/>
    <property type="project" value="TreeGrafter"/>
</dbReference>
<dbReference type="GO" id="GO:0004081">
    <property type="term" value="F:bis(5'-nucleosyl)-tetraphosphatase (asymmetrical) activity"/>
    <property type="evidence" value="ECO:0007669"/>
    <property type="project" value="TreeGrafter"/>
</dbReference>
<dbReference type="Pfam" id="PF00293">
    <property type="entry name" value="NUDIX"/>
    <property type="match status" value="1"/>
</dbReference>
<evidence type="ECO:0000259" key="2">
    <source>
        <dbReference type="PROSITE" id="PS51462"/>
    </source>
</evidence>
<dbReference type="AlphaFoldDB" id="A0A6J7GNE2"/>
<reference evidence="3" key="1">
    <citation type="submission" date="2020-05" db="EMBL/GenBank/DDBJ databases">
        <authorList>
            <person name="Chiriac C."/>
            <person name="Salcher M."/>
            <person name="Ghai R."/>
            <person name="Kavagutti S V."/>
        </authorList>
    </citation>
    <scope>NUCLEOTIDE SEQUENCE</scope>
</reference>
<evidence type="ECO:0000256" key="1">
    <source>
        <dbReference type="ARBA" id="ARBA00022801"/>
    </source>
</evidence>
<organism evidence="3">
    <name type="scientific">freshwater metagenome</name>
    <dbReference type="NCBI Taxonomy" id="449393"/>
    <lineage>
        <taxon>unclassified sequences</taxon>
        <taxon>metagenomes</taxon>
        <taxon>ecological metagenomes</taxon>
    </lineage>
</organism>
<feature type="domain" description="Nudix hydrolase" evidence="2">
    <location>
        <begin position="1"/>
        <end position="128"/>
    </location>
</feature>
<evidence type="ECO:0000313" key="3">
    <source>
        <dbReference type="EMBL" id="CAB4908526.1"/>
    </source>
</evidence>
<protein>
    <submittedName>
        <fullName evidence="3">Unannotated protein</fullName>
    </submittedName>
</protein>
<dbReference type="SUPFAM" id="SSF53254">
    <property type="entry name" value="Phosphoglycerate mutase-like"/>
    <property type="match status" value="1"/>
</dbReference>
<dbReference type="PANTHER" id="PTHR21340">
    <property type="entry name" value="DIADENOSINE 5,5-P1,P4-TETRAPHOSPHATE PYROPHOSPHOHYDROLASE MUTT"/>
    <property type="match status" value="1"/>
</dbReference>
<sequence>MILAAGGVVWRKSKDKKLEIAIIHRPKYNDWSFPKGKVELGESLISCAHREILEETNIKTQLGVYLGQVEYKTVDGQKQVSYWSAKVLDEAPFQPNSEVDEIQWVSSNKVKELLTLKSDKNILEQFLKIECDTKPFILLRHAKAITREEWQGEDDDRPLDAVGQNQARRLLAIYQVFNLEEIHTSDAVRCYDTVDQIARGLKIKLEVSGKLSESAFKKDREKAFEYAKELIKEDLNILLCSHNPILPKMLNKLTKKSEVDADEGKLLPADAWVIHRVGKEIIQIDRIDAPTF</sequence>
<dbReference type="InterPro" id="IPR029033">
    <property type="entry name" value="His_PPase_superfam"/>
</dbReference>
<dbReference type="InterPro" id="IPR013078">
    <property type="entry name" value="His_Pase_superF_clade-1"/>
</dbReference>
<dbReference type="CDD" id="cd03673">
    <property type="entry name" value="NUDIX_Ap6A_hydrolase"/>
    <property type="match status" value="1"/>
</dbReference>
<proteinExistence type="predicted"/>
<dbReference type="SUPFAM" id="SSF55811">
    <property type="entry name" value="Nudix"/>
    <property type="match status" value="1"/>
</dbReference>
<dbReference type="PROSITE" id="PS00893">
    <property type="entry name" value="NUDIX_BOX"/>
    <property type="match status" value="1"/>
</dbReference>
<dbReference type="Gene3D" id="3.40.50.1240">
    <property type="entry name" value="Phosphoglycerate mutase-like"/>
    <property type="match status" value="1"/>
</dbReference>
<dbReference type="SMART" id="SM00855">
    <property type="entry name" value="PGAM"/>
    <property type="match status" value="1"/>
</dbReference>
<dbReference type="PROSITE" id="PS51462">
    <property type="entry name" value="NUDIX"/>
    <property type="match status" value="1"/>
</dbReference>
<dbReference type="GO" id="GO:0006754">
    <property type="term" value="P:ATP biosynthetic process"/>
    <property type="evidence" value="ECO:0007669"/>
    <property type="project" value="TreeGrafter"/>
</dbReference>
<dbReference type="EMBL" id="CAFBMP010000053">
    <property type="protein sequence ID" value="CAB4908526.1"/>
    <property type="molecule type" value="Genomic_DNA"/>
</dbReference>
<dbReference type="InterPro" id="IPR015797">
    <property type="entry name" value="NUDIX_hydrolase-like_dom_sf"/>
</dbReference>
<dbReference type="Gene3D" id="3.90.79.10">
    <property type="entry name" value="Nucleoside Triphosphate Pyrophosphohydrolase"/>
    <property type="match status" value="1"/>
</dbReference>
<dbReference type="InterPro" id="IPR000086">
    <property type="entry name" value="NUDIX_hydrolase_dom"/>
</dbReference>
<dbReference type="InterPro" id="IPR051325">
    <property type="entry name" value="Nudix_hydrolase_domain"/>
</dbReference>
<gene>
    <name evidence="3" type="ORF">UFOPK3608_00785</name>
</gene>
<keyword evidence="1" id="KW-0378">Hydrolase</keyword>
<dbReference type="Pfam" id="PF00300">
    <property type="entry name" value="His_Phos_1"/>
    <property type="match status" value="1"/>
</dbReference>
<dbReference type="CDD" id="cd07067">
    <property type="entry name" value="HP_PGM_like"/>
    <property type="match status" value="1"/>
</dbReference>
<dbReference type="InterPro" id="IPR020084">
    <property type="entry name" value="NUDIX_hydrolase_CS"/>
</dbReference>
<name>A0A6J7GNE2_9ZZZZ</name>
<accession>A0A6J7GNE2</accession>